<keyword evidence="7" id="KW-1185">Reference proteome</keyword>
<evidence type="ECO:0000256" key="4">
    <source>
        <dbReference type="PROSITE-ProRule" id="PRU00335"/>
    </source>
</evidence>
<keyword evidence="1" id="KW-0805">Transcription regulation</keyword>
<feature type="domain" description="HTH tetR-type" evidence="5">
    <location>
        <begin position="25"/>
        <end position="86"/>
    </location>
</feature>
<organism evidence="6 7">
    <name type="scientific">Prauserella sediminis</name>
    <dbReference type="NCBI Taxonomy" id="577680"/>
    <lineage>
        <taxon>Bacteria</taxon>
        <taxon>Bacillati</taxon>
        <taxon>Actinomycetota</taxon>
        <taxon>Actinomycetes</taxon>
        <taxon>Pseudonocardiales</taxon>
        <taxon>Pseudonocardiaceae</taxon>
        <taxon>Prauserella</taxon>
        <taxon>Prauserella salsuginis group</taxon>
    </lineage>
</organism>
<evidence type="ECO:0000259" key="5">
    <source>
        <dbReference type="PROSITE" id="PS50977"/>
    </source>
</evidence>
<dbReference type="InterPro" id="IPR001647">
    <property type="entry name" value="HTH_TetR"/>
</dbReference>
<evidence type="ECO:0000313" key="6">
    <source>
        <dbReference type="EMBL" id="MBB3665250.1"/>
    </source>
</evidence>
<name>A0A839XPU0_9PSEU</name>
<dbReference type="InterPro" id="IPR036271">
    <property type="entry name" value="Tet_transcr_reg_TetR-rel_C_sf"/>
</dbReference>
<dbReference type="SUPFAM" id="SSF46689">
    <property type="entry name" value="Homeodomain-like"/>
    <property type="match status" value="1"/>
</dbReference>
<dbReference type="PANTHER" id="PTHR30055">
    <property type="entry name" value="HTH-TYPE TRANSCRIPTIONAL REGULATOR RUTR"/>
    <property type="match status" value="1"/>
</dbReference>
<dbReference type="EMBL" id="JACIBS010000003">
    <property type="protein sequence ID" value="MBB3665250.1"/>
    <property type="molecule type" value="Genomic_DNA"/>
</dbReference>
<dbReference type="GO" id="GO:0003700">
    <property type="term" value="F:DNA-binding transcription factor activity"/>
    <property type="evidence" value="ECO:0007669"/>
    <property type="project" value="TreeGrafter"/>
</dbReference>
<dbReference type="GO" id="GO:0000976">
    <property type="term" value="F:transcription cis-regulatory region binding"/>
    <property type="evidence" value="ECO:0007669"/>
    <property type="project" value="TreeGrafter"/>
</dbReference>
<sequence length="247" mass="27088">MSINAERAVRRSGSGYRARWEGHNSAREKLILRAAVELLEESSPGADIAVQQVAKRAGLAKSVVYRRFSDREDLDRRVRSYLVEDFAAMLDAELNISEGSVEEILTRSIQSVAEWMSEHPRLHEFLRNGPTADEANTDAVSSLKARMAGKAREIIGSVAKSIEVDESAFRSLSTAVVTMVEGTLTQWVRDPNPDTNQSEVVADLATYAWYVLDGALQSAGLIIDPTAELVTVINQLPSLASDDAVTR</sequence>
<keyword evidence="3" id="KW-0804">Transcription</keyword>
<dbReference type="PANTHER" id="PTHR30055:SF234">
    <property type="entry name" value="HTH-TYPE TRANSCRIPTIONAL REGULATOR BETI"/>
    <property type="match status" value="1"/>
</dbReference>
<evidence type="ECO:0000256" key="1">
    <source>
        <dbReference type="ARBA" id="ARBA00023015"/>
    </source>
</evidence>
<dbReference type="SUPFAM" id="SSF48498">
    <property type="entry name" value="Tetracyclin repressor-like, C-terminal domain"/>
    <property type="match status" value="1"/>
</dbReference>
<comment type="caution">
    <text evidence="6">The sequence shown here is derived from an EMBL/GenBank/DDBJ whole genome shotgun (WGS) entry which is preliminary data.</text>
</comment>
<dbReference type="RefSeq" id="WP_221213490.1">
    <property type="nucleotide sequence ID" value="NZ_JACIBS010000003.1"/>
</dbReference>
<accession>A0A839XPU0</accession>
<evidence type="ECO:0000256" key="2">
    <source>
        <dbReference type="ARBA" id="ARBA00023125"/>
    </source>
</evidence>
<dbReference type="Proteomes" id="UP000564573">
    <property type="component" value="Unassembled WGS sequence"/>
</dbReference>
<feature type="DNA-binding region" description="H-T-H motif" evidence="4">
    <location>
        <begin position="49"/>
        <end position="68"/>
    </location>
</feature>
<evidence type="ECO:0000256" key="3">
    <source>
        <dbReference type="ARBA" id="ARBA00023163"/>
    </source>
</evidence>
<gene>
    <name evidence="6" type="ORF">FB384_004203</name>
</gene>
<keyword evidence="2 4" id="KW-0238">DNA-binding</keyword>
<dbReference type="InterPro" id="IPR009057">
    <property type="entry name" value="Homeodomain-like_sf"/>
</dbReference>
<evidence type="ECO:0000313" key="7">
    <source>
        <dbReference type="Proteomes" id="UP000564573"/>
    </source>
</evidence>
<protein>
    <submittedName>
        <fullName evidence="6">AcrR family transcriptional regulator</fullName>
    </submittedName>
</protein>
<dbReference type="Pfam" id="PF00440">
    <property type="entry name" value="TetR_N"/>
    <property type="match status" value="1"/>
</dbReference>
<proteinExistence type="predicted"/>
<dbReference type="Gene3D" id="1.10.357.10">
    <property type="entry name" value="Tetracycline Repressor, domain 2"/>
    <property type="match status" value="1"/>
</dbReference>
<dbReference type="AlphaFoldDB" id="A0A839XPU0"/>
<dbReference type="PROSITE" id="PS50977">
    <property type="entry name" value="HTH_TETR_2"/>
    <property type="match status" value="1"/>
</dbReference>
<reference evidence="6 7" key="1">
    <citation type="submission" date="2020-08" db="EMBL/GenBank/DDBJ databases">
        <title>Sequencing the genomes of 1000 actinobacteria strains.</title>
        <authorList>
            <person name="Klenk H.-P."/>
        </authorList>
    </citation>
    <scope>NUCLEOTIDE SEQUENCE [LARGE SCALE GENOMIC DNA]</scope>
    <source>
        <strain evidence="6 7">DSM 45267</strain>
    </source>
</reference>
<dbReference type="InterPro" id="IPR050109">
    <property type="entry name" value="HTH-type_TetR-like_transc_reg"/>
</dbReference>